<dbReference type="Gene3D" id="3.40.50.2300">
    <property type="match status" value="2"/>
</dbReference>
<proteinExistence type="predicted"/>
<dbReference type="InterPro" id="IPR046335">
    <property type="entry name" value="LacI/GalR-like_sensor"/>
</dbReference>
<dbReference type="SUPFAM" id="SSF53822">
    <property type="entry name" value="Periplasmic binding protein-like I"/>
    <property type="match status" value="1"/>
</dbReference>
<organism evidence="5">
    <name type="scientific">Streptomyces griseoaurantiacus</name>
    <dbReference type="NCBI Taxonomy" id="68213"/>
    <lineage>
        <taxon>Bacteria</taxon>
        <taxon>Bacillati</taxon>
        <taxon>Actinomycetota</taxon>
        <taxon>Actinomycetes</taxon>
        <taxon>Kitasatosporales</taxon>
        <taxon>Streptomycetaceae</taxon>
        <taxon>Streptomyces</taxon>
        <taxon>Streptomyces aurantiacus group</taxon>
    </lineage>
</organism>
<evidence type="ECO:0000259" key="4">
    <source>
        <dbReference type="PROSITE" id="PS50932"/>
    </source>
</evidence>
<evidence type="ECO:0000256" key="3">
    <source>
        <dbReference type="ARBA" id="ARBA00023163"/>
    </source>
</evidence>
<dbReference type="PROSITE" id="PS50932">
    <property type="entry name" value="HTH_LACI_2"/>
    <property type="match status" value="1"/>
</dbReference>
<dbReference type="PANTHER" id="PTHR30146:SF153">
    <property type="entry name" value="LACTOSE OPERON REPRESSOR"/>
    <property type="match status" value="1"/>
</dbReference>
<dbReference type="SMART" id="SM00354">
    <property type="entry name" value="HTH_LACI"/>
    <property type="match status" value="1"/>
</dbReference>
<dbReference type="CDD" id="cd01392">
    <property type="entry name" value="HTH_LacI"/>
    <property type="match status" value="1"/>
</dbReference>
<dbReference type="Pfam" id="PF00356">
    <property type="entry name" value="LacI"/>
    <property type="match status" value="1"/>
</dbReference>
<evidence type="ECO:0000313" key="5">
    <source>
        <dbReference type="EMBL" id="SDG24351.1"/>
    </source>
</evidence>
<keyword evidence="2" id="KW-0238">DNA-binding</keyword>
<gene>
    <name evidence="5" type="ORF">SAMN05216260_11661</name>
</gene>
<dbReference type="InterPro" id="IPR000843">
    <property type="entry name" value="HTH_LacI"/>
</dbReference>
<sequence length="338" mass="35173">MAGLKDVAAAAGVSVSVASRVLTADAKARIHPDTRQRVLAVAGEIGYVPSHRARALRMSRAGALALIVPDVNNAVFAPLLAGVDEVATSRSVSVLLGQLDGPRAGKRELDALVGKGRVDGVVLQRREDFTDRMLASTLDIDVPVVLFNSRLKGRTGSVLLDDVETARIATRHLLDLGHEHLGFVGGTVRHDAAARRFTGFRAAMRAAGRSVAKSAVVAAGWEADAGMAAAERLLGTPSPPTGLVVASVNAAFGVVSWASCAGIRVPEELSVVAIQDTWMAEVYCPPVTVVRMPMQEAGAAATSMLLDHIDGAPLADLVLRAPVPELVVRGTTGPPSTT</sequence>
<dbReference type="AlphaFoldDB" id="A0A1G7SN41"/>
<feature type="domain" description="HTH lacI-type" evidence="4">
    <location>
        <begin position="2"/>
        <end position="58"/>
    </location>
</feature>
<keyword evidence="1" id="KW-0805">Transcription regulation</keyword>
<evidence type="ECO:0000256" key="2">
    <source>
        <dbReference type="ARBA" id="ARBA00023125"/>
    </source>
</evidence>
<protein>
    <submittedName>
        <fullName evidence="5">Transcriptional regulator, LacI family</fullName>
    </submittedName>
</protein>
<dbReference type="Gene3D" id="1.10.260.40">
    <property type="entry name" value="lambda repressor-like DNA-binding domains"/>
    <property type="match status" value="1"/>
</dbReference>
<keyword evidence="3" id="KW-0804">Transcription</keyword>
<dbReference type="GO" id="GO:0000976">
    <property type="term" value="F:transcription cis-regulatory region binding"/>
    <property type="evidence" value="ECO:0007669"/>
    <property type="project" value="TreeGrafter"/>
</dbReference>
<reference evidence="5" key="1">
    <citation type="submission" date="2016-10" db="EMBL/GenBank/DDBJ databases">
        <authorList>
            <person name="de Groot N.N."/>
        </authorList>
    </citation>
    <scope>NUCLEOTIDE SEQUENCE [LARGE SCALE GENOMIC DNA]</scope>
    <source>
        <strain evidence="5">CGMCC 4.1859</strain>
    </source>
</reference>
<accession>A0A1G7SN41</accession>
<dbReference type="CDD" id="cd06267">
    <property type="entry name" value="PBP1_LacI_sugar_binding-like"/>
    <property type="match status" value="1"/>
</dbReference>
<evidence type="ECO:0000256" key="1">
    <source>
        <dbReference type="ARBA" id="ARBA00023015"/>
    </source>
</evidence>
<dbReference type="SUPFAM" id="SSF47413">
    <property type="entry name" value="lambda repressor-like DNA-binding domains"/>
    <property type="match status" value="1"/>
</dbReference>
<dbReference type="OrthoDB" id="9816215at2"/>
<dbReference type="EMBL" id="FNAX01000016">
    <property type="protein sequence ID" value="SDG24351.1"/>
    <property type="molecule type" value="Genomic_DNA"/>
</dbReference>
<dbReference type="PANTHER" id="PTHR30146">
    <property type="entry name" value="LACI-RELATED TRANSCRIPTIONAL REPRESSOR"/>
    <property type="match status" value="1"/>
</dbReference>
<dbReference type="GO" id="GO:0003700">
    <property type="term" value="F:DNA-binding transcription factor activity"/>
    <property type="evidence" value="ECO:0007669"/>
    <property type="project" value="TreeGrafter"/>
</dbReference>
<dbReference type="InterPro" id="IPR010982">
    <property type="entry name" value="Lambda_DNA-bd_dom_sf"/>
</dbReference>
<dbReference type="Proteomes" id="UP000198614">
    <property type="component" value="Unassembled WGS sequence"/>
</dbReference>
<dbReference type="InterPro" id="IPR028082">
    <property type="entry name" value="Peripla_BP_I"/>
</dbReference>
<name>A0A1G7SN41_9ACTN</name>
<dbReference type="Pfam" id="PF13377">
    <property type="entry name" value="Peripla_BP_3"/>
    <property type="match status" value="1"/>
</dbReference>